<feature type="chain" id="PRO_5040268497" description="Secreted protein" evidence="2">
    <location>
        <begin position="23"/>
        <end position="78"/>
    </location>
</feature>
<sequence>MVTVKFFRILSVTWPFLSATGALQFPQGSLLRRRLIHRVLPTALKIAHYQKLSPPFRRTGQGSGNQISLSWSRPILDP</sequence>
<keyword evidence="4" id="KW-1185">Reference proteome</keyword>
<keyword evidence="2" id="KW-0732">Signal</keyword>
<dbReference type="EMBL" id="MU157836">
    <property type="protein sequence ID" value="KAF9531103.1"/>
    <property type="molecule type" value="Genomic_DNA"/>
</dbReference>
<dbReference type="AlphaFoldDB" id="A0A9P6ELL8"/>
<dbReference type="Proteomes" id="UP000807306">
    <property type="component" value="Unassembled WGS sequence"/>
</dbReference>
<gene>
    <name evidence="3" type="ORF">CPB83DRAFT_849335</name>
</gene>
<protein>
    <recommendedName>
        <fullName evidence="5">Secreted protein</fullName>
    </recommendedName>
</protein>
<reference evidence="3" key="1">
    <citation type="submission" date="2020-11" db="EMBL/GenBank/DDBJ databases">
        <authorList>
            <consortium name="DOE Joint Genome Institute"/>
            <person name="Ahrendt S."/>
            <person name="Riley R."/>
            <person name="Andreopoulos W."/>
            <person name="Labutti K."/>
            <person name="Pangilinan J."/>
            <person name="Ruiz-Duenas F.J."/>
            <person name="Barrasa J.M."/>
            <person name="Sanchez-Garcia M."/>
            <person name="Camarero S."/>
            <person name="Miyauchi S."/>
            <person name="Serrano A."/>
            <person name="Linde D."/>
            <person name="Babiker R."/>
            <person name="Drula E."/>
            <person name="Ayuso-Fernandez I."/>
            <person name="Pacheco R."/>
            <person name="Padilla G."/>
            <person name="Ferreira P."/>
            <person name="Barriuso J."/>
            <person name="Kellner H."/>
            <person name="Castanera R."/>
            <person name="Alfaro M."/>
            <person name="Ramirez L."/>
            <person name="Pisabarro A.G."/>
            <person name="Kuo A."/>
            <person name="Tritt A."/>
            <person name="Lipzen A."/>
            <person name="He G."/>
            <person name="Yan M."/>
            <person name="Ng V."/>
            <person name="Cullen D."/>
            <person name="Martin F."/>
            <person name="Rosso M.-N."/>
            <person name="Henrissat B."/>
            <person name="Hibbett D."/>
            <person name="Martinez A.T."/>
            <person name="Grigoriev I.V."/>
        </authorList>
    </citation>
    <scope>NUCLEOTIDE SEQUENCE</scope>
    <source>
        <strain evidence="3">CBS 506.95</strain>
    </source>
</reference>
<evidence type="ECO:0000256" key="1">
    <source>
        <dbReference type="SAM" id="MobiDB-lite"/>
    </source>
</evidence>
<accession>A0A9P6ELL8</accession>
<name>A0A9P6ELL8_9AGAR</name>
<evidence type="ECO:0000313" key="3">
    <source>
        <dbReference type="EMBL" id="KAF9531103.1"/>
    </source>
</evidence>
<feature type="region of interest" description="Disordered" evidence="1">
    <location>
        <begin position="56"/>
        <end position="78"/>
    </location>
</feature>
<comment type="caution">
    <text evidence="3">The sequence shown here is derived from an EMBL/GenBank/DDBJ whole genome shotgun (WGS) entry which is preliminary data.</text>
</comment>
<evidence type="ECO:0000256" key="2">
    <source>
        <dbReference type="SAM" id="SignalP"/>
    </source>
</evidence>
<proteinExistence type="predicted"/>
<evidence type="ECO:0008006" key="5">
    <source>
        <dbReference type="Google" id="ProtNLM"/>
    </source>
</evidence>
<evidence type="ECO:0000313" key="4">
    <source>
        <dbReference type="Proteomes" id="UP000807306"/>
    </source>
</evidence>
<organism evidence="3 4">
    <name type="scientific">Crepidotus variabilis</name>
    <dbReference type="NCBI Taxonomy" id="179855"/>
    <lineage>
        <taxon>Eukaryota</taxon>
        <taxon>Fungi</taxon>
        <taxon>Dikarya</taxon>
        <taxon>Basidiomycota</taxon>
        <taxon>Agaricomycotina</taxon>
        <taxon>Agaricomycetes</taxon>
        <taxon>Agaricomycetidae</taxon>
        <taxon>Agaricales</taxon>
        <taxon>Agaricineae</taxon>
        <taxon>Crepidotaceae</taxon>
        <taxon>Crepidotus</taxon>
    </lineage>
</organism>
<feature type="signal peptide" evidence="2">
    <location>
        <begin position="1"/>
        <end position="22"/>
    </location>
</feature>